<evidence type="ECO:0000256" key="5">
    <source>
        <dbReference type="ARBA" id="ARBA00048542"/>
    </source>
</evidence>
<gene>
    <name evidence="6" type="primary">azoR</name>
    <name evidence="8" type="ORF">ACCI51_14210</name>
</gene>
<evidence type="ECO:0000313" key="9">
    <source>
        <dbReference type="Proteomes" id="UP001569414"/>
    </source>
</evidence>
<dbReference type="EC" id="1.7.1.17" evidence="6"/>
<keyword evidence="2 6" id="KW-0288">FMN</keyword>
<dbReference type="HAMAP" id="MF_01216">
    <property type="entry name" value="Azoreductase_type1"/>
    <property type="match status" value="1"/>
</dbReference>
<evidence type="ECO:0000256" key="2">
    <source>
        <dbReference type="ARBA" id="ARBA00022643"/>
    </source>
</evidence>
<dbReference type="PANTHER" id="PTHR43741">
    <property type="entry name" value="FMN-DEPENDENT NADH-AZOREDUCTASE 1"/>
    <property type="match status" value="1"/>
</dbReference>
<comment type="cofactor">
    <cofactor evidence="6">
        <name>FMN</name>
        <dbReference type="ChEBI" id="CHEBI:58210"/>
    </cofactor>
    <text evidence="6">Binds 1 FMN per subunit.</text>
</comment>
<proteinExistence type="inferred from homology"/>
<dbReference type="Gene3D" id="3.40.50.360">
    <property type="match status" value="1"/>
</dbReference>
<keyword evidence="3 6" id="KW-0560">Oxidoreductase</keyword>
<organism evidence="8 9">
    <name type="scientific">Microbulbifer echini</name>
    <dbReference type="NCBI Taxonomy" id="1529067"/>
    <lineage>
        <taxon>Bacteria</taxon>
        <taxon>Pseudomonadati</taxon>
        <taxon>Pseudomonadota</taxon>
        <taxon>Gammaproteobacteria</taxon>
        <taxon>Cellvibrionales</taxon>
        <taxon>Microbulbiferaceae</taxon>
        <taxon>Microbulbifer</taxon>
    </lineage>
</organism>
<dbReference type="SUPFAM" id="SSF52218">
    <property type="entry name" value="Flavoproteins"/>
    <property type="match status" value="1"/>
</dbReference>
<sequence length="197" mass="21764">MAKLLNIQSSMFQAGGQTSQLATKYVQNWKMNNPNGEVVQRDLAAHPIPHLDLDRFQAFTTPAEQRTSEQQAVADFSDKLIEEISSADVLVLGVPMYNFAIPSTLHTYFDHIARAGITFRYTANGPEGLLENKKAIIFIARGGYYGDDHAQSAFLRQFLGFVGITDVEFVYIEGLATGDEAKEKAVTAANERICELA</sequence>
<evidence type="ECO:0000256" key="4">
    <source>
        <dbReference type="ARBA" id="ARBA00023027"/>
    </source>
</evidence>
<comment type="caution">
    <text evidence="8">The sequence shown here is derived from an EMBL/GenBank/DDBJ whole genome shotgun (WGS) entry which is preliminary data.</text>
</comment>
<feature type="domain" description="Flavodoxin-like fold" evidence="7">
    <location>
        <begin position="3"/>
        <end position="195"/>
    </location>
</feature>
<dbReference type="Pfam" id="PF02525">
    <property type="entry name" value="Flavodoxin_2"/>
    <property type="match status" value="1"/>
</dbReference>
<dbReference type="RefSeq" id="WP_299585864.1">
    <property type="nucleotide sequence ID" value="NZ_JBGMEL010000014.1"/>
</dbReference>
<reference evidence="8 9" key="1">
    <citation type="submission" date="2024-08" db="EMBL/GenBank/DDBJ databases">
        <authorList>
            <person name="Ishaq N."/>
        </authorList>
    </citation>
    <scope>NUCLEOTIDE SEQUENCE [LARGE SCALE GENOMIC DNA]</scope>
    <source>
        <strain evidence="8 9">JCM 30400</strain>
    </source>
</reference>
<dbReference type="InterPro" id="IPR029039">
    <property type="entry name" value="Flavoprotein-like_sf"/>
</dbReference>
<dbReference type="PANTHER" id="PTHR43741:SF2">
    <property type="entry name" value="FMN-DEPENDENT NADH:QUINONE OXIDOREDUCTASE"/>
    <property type="match status" value="1"/>
</dbReference>
<comment type="catalytic activity">
    <reaction evidence="5">
        <text>N,N-dimethyl-1,4-phenylenediamine + anthranilate + 2 NAD(+) = 2-(4-dimethylaminophenyl)diazenylbenzoate + 2 NADH + 2 H(+)</text>
        <dbReference type="Rhea" id="RHEA:55872"/>
        <dbReference type="ChEBI" id="CHEBI:15378"/>
        <dbReference type="ChEBI" id="CHEBI:15783"/>
        <dbReference type="ChEBI" id="CHEBI:16567"/>
        <dbReference type="ChEBI" id="CHEBI:57540"/>
        <dbReference type="ChEBI" id="CHEBI:57945"/>
        <dbReference type="ChEBI" id="CHEBI:71579"/>
        <dbReference type="EC" id="1.7.1.17"/>
    </reaction>
    <physiologicalReaction direction="right-to-left" evidence="5">
        <dbReference type="Rhea" id="RHEA:55874"/>
    </physiologicalReaction>
</comment>
<comment type="similarity">
    <text evidence="6">Belongs to the azoreductase type 1 family.</text>
</comment>
<comment type="caution">
    <text evidence="6">Lacks conserved residue(s) required for the propagation of feature annotation.</text>
</comment>
<keyword evidence="4 6" id="KW-0520">NAD</keyword>
<evidence type="ECO:0000256" key="3">
    <source>
        <dbReference type="ARBA" id="ARBA00023002"/>
    </source>
</evidence>
<evidence type="ECO:0000256" key="6">
    <source>
        <dbReference type="HAMAP-Rule" id="MF_01216"/>
    </source>
</evidence>
<comment type="function">
    <text evidence="6">Quinone reductase that provides resistance to thiol-specific stress caused by electrophilic quinones.</text>
</comment>
<comment type="catalytic activity">
    <reaction evidence="6">
        <text>2 a quinone + NADH + H(+) = 2 a 1,4-benzosemiquinone + NAD(+)</text>
        <dbReference type="Rhea" id="RHEA:65952"/>
        <dbReference type="ChEBI" id="CHEBI:15378"/>
        <dbReference type="ChEBI" id="CHEBI:57540"/>
        <dbReference type="ChEBI" id="CHEBI:57945"/>
        <dbReference type="ChEBI" id="CHEBI:132124"/>
        <dbReference type="ChEBI" id="CHEBI:134225"/>
    </reaction>
</comment>
<dbReference type="InterPro" id="IPR003680">
    <property type="entry name" value="Flavodoxin_fold"/>
</dbReference>
<keyword evidence="9" id="KW-1185">Reference proteome</keyword>
<feature type="binding site" evidence="6">
    <location>
        <begin position="96"/>
        <end position="99"/>
    </location>
    <ligand>
        <name>FMN</name>
        <dbReference type="ChEBI" id="CHEBI:58210"/>
    </ligand>
</feature>
<dbReference type="InterPro" id="IPR023048">
    <property type="entry name" value="NADH:quinone_OxRdtase_FMN_depd"/>
</dbReference>
<evidence type="ECO:0000259" key="7">
    <source>
        <dbReference type="Pfam" id="PF02525"/>
    </source>
</evidence>
<evidence type="ECO:0000256" key="1">
    <source>
        <dbReference type="ARBA" id="ARBA00022630"/>
    </source>
</evidence>
<comment type="subunit">
    <text evidence="6">Homodimer.</text>
</comment>
<dbReference type="EMBL" id="JBGMEL010000014">
    <property type="protein sequence ID" value="MFA0791706.1"/>
    <property type="molecule type" value="Genomic_DNA"/>
</dbReference>
<accession>A0ABV4NQN2</accession>
<protein>
    <recommendedName>
        <fullName evidence="6">FMN dependent NADH:quinone oxidoreductase</fullName>
        <ecNumber evidence="6">1.6.5.-</ecNumber>
    </recommendedName>
    <alternativeName>
        <fullName evidence="6">Azo-dye reductase</fullName>
    </alternativeName>
    <alternativeName>
        <fullName evidence="6">FMN-dependent NADH-azo compound oxidoreductase</fullName>
    </alternativeName>
    <alternativeName>
        <fullName evidence="6">FMN-dependent NADH-azoreductase</fullName>
        <ecNumber evidence="6">1.7.1.17</ecNumber>
    </alternativeName>
</protein>
<name>A0ABV4NQN2_9GAMM</name>
<evidence type="ECO:0000313" key="8">
    <source>
        <dbReference type="EMBL" id="MFA0791706.1"/>
    </source>
</evidence>
<keyword evidence="1 6" id="KW-0285">Flavoprotein</keyword>
<dbReference type="InterPro" id="IPR050104">
    <property type="entry name" value="FMN-dep_NADH:Q_OxRdtase_AzoR1"/>
</dbReference>
<dbReference type="Proteomes" id="UP001569414">
    <property type="component" value="Unassembled WGS sequence"/>
</dbReference>
<dbReference type="EC" id="1.6.5.-" evidence="6"/>
<comment type="function">
    <text evidence="6">Also exhibits azoreductase activity. Catalyzes the reductive cleavage of the azo bond in aromatic azo compounds to the corresponding amines.</text>
</comment>
<feature type="binding site" evidence="6">
    <location>
        <position position="10"/>
    </location>
    <ligand>
        <name>FMN</name>
        <dbReference type="ChEBI" id="CHEBI:58210"/>
    </ligand>
</feature>